<organism evidence="2 3">
    <name type="scientific">Listeria rustica</name>
    <dbReference type="NCBI Taxonomy" id="2713503"/>
    <lineage>
        <taxon>Bacteria</taxon>
        <taxon>Bacillati</taxon>
        <taxon>Bacillota</taxon>
        <taxon>Bacilli</taxon>
        <taxon>Bacillales</taxon>
        <taxon>Listeriaceae</taxon>
        <taxon>Listeria</taxon>
    </lineage>
</organism>
<reference evidence="2 3" key="1">
    <citation type="submission" date="2020-08" db="EMBL/GenBank/DDBJ databases">
        <title>Listeria ohnekaius sp. nov. and Listeria portnoyii sp. nov. isolated from non-agricultural and natural environments.</title>
        <authorList>
            <person name="Weller D."/>
            <person name="Belias A.M."/>
            <person name="Liao J."/>
            <person name="Guo S."/>
            <person name="Orsi R.H."/>
            <person name="Wiedmann M."/>
        </authorList>
    </citation>
    <scope>NUCLEOTIDE SEQUENCE [LARGE SCALE GENOMIC DNA]</scope>
    <source>
        <strain evidence="2 3">FSL W9-0585</strain>
    </source>
</reference>
<evidence type="ECO:0000256" key="1">
    <source>
        <dbReference type="SAM" id="Phobius"/>
    </source>
</evidence>
<name>A0A7W1T939_9LIST</name>
<accession>A0A7W1T939</accession>
<feature type="transmembrane region" description="Helical" evidence="1">
    <location>
        <begin position="7"/>
        <end position="25"/>
    </location>
</feature>
<dbReference type="EMBL" id="JABJVM010000024">
    <property type="protein sequence ID" value="MBA3927717.1"/>
    <property type="molecule type" value="Genomic_DNA"/>
</dbReference>
<gene>
    <name evidence="2" type="ORF">HPK16_15375</name>
</gene>
<evidence type="ECO:0000313" key="3">
    <source>
        <dbReference type="Proteomes" id="UP000548787"/>
    </source>
</evidence>
<dbReference type="Proteomes" id="UP000548787">
    <property type="component" value="Unassembled WGS sequence"/>
</dbReference>
<dbReference type="AlphaFoldDB" id="A0A7W1T939"/>
<dbReference type="RefSeq" id="WP_181677782.1">
    <property type="nucleotide sequence ID" value="NZ_JABJVM010000024.1"/>
</dbReference>
<keyword evidence="3" id="KW-1185">Reference proteome</keyword>
<comment type="caution">
    <text evidence="2">The sequence shown here is derived from an EMBL/GenBank/DDBJ whole genome shotgun (WGS) entry which is preliminary data.</text>
</comment>
<proteinExistence type="predicted"/>
<protein>
    <submittedName>
        <fullName evidence="2">Uncharacterized protein</fullName>
    </submittedName>
</protein>
<evidence type="ECO:0000313" key="2">
    <source>
        <dbReference type="EMBL" id="MBA3927717.1"/>
    </source>
</evidence>
<feature type="transmembrane region" description="Helical" evidence="1">
    <location>
        <begin position="31"/>
        <end position="50"/>
    </location>
</feature>
<sequence length="63" mass="7312">MSRKKERASYVSGVLTMSIVIFLVLKFIFNATWLESLSISLGVFWILFIVSKYRYRGDDKGTE</sequence>
<keyword evidence="1" id="KW-1133">Transmembrane helix</keyword>
<keyword evidence="1" id="KW-0812">Transmembrane</keyword>
<keyword evidence="1" id="KW-0472">Membrane</keyword>